<protein>
    <recommendedName>
        <fullName evidence="2">F-box domain-containing protein</fullName>
    </recommendedName>
</protein>
<dbReference type="Pfam" id="PF13516">
    <property type="entry name" value="LRR_6"/>
    <property type="match status" value="2"/>
</dbReference>
<keyword evidence="1" id="KW-0677">Repeat</keyword>
<evidence type="ECO:0000259" key="2">
    <source>
        <dbReference type="PROSITE" id="PS50181"/>
    </source>
</evidence>
<dbReference type="PROSITE" id="PS50181">
    <property type="entry name" value="FBOX"/>
    <property type="match status" value="1"/>
</dbReference>
<dbReference type="EMBL" id="CAJNOJ010000180">
    <property type="protein sequence ID" value="CAF1250915.1"/>
    <property type="molecule type" value="Genomic_DNA"/>
</dbReference>
<dbReference type="Gene3D" id="3.80.10.10">
    <property type="entry name" value="Ribonuclease Inhibitor"/>
    <property type="match status" value="3"/>
</dbReference>
<dbReference type="PANTHER" id="PTHR24111">
    <property type="entry name" value="LEUCINE-RICH REPEAT-CONTAINING PROTEIN 34"/>
    <property type="match status" value="1"/>
</dbReference>
<dbReference type="InterPro" id="IPR001611">
    <property type="entry name" value="Leu-rich_rpt"/>
</dbReference>
<feature type="domain" description="F-box" evidence="2">
    <location>
        <begin position="1"/>
        <end position="47"/>
    </location>
</feature>
<dbReference type="SMART" id="SM00368">
    <property type="entry name" value="LRR_RI"/>
    <property type="match status" value="5"/>
</dbReference>
<evidence type="ECO:0000256" key="1">
    <source>
        <dbReference type="ARBA" id="ARBA00022737"/>
    </source>
</evidence>
<dbReference type="AlphaFoldDB" id="A0A815A0C6"/>
<dbReference type="InterPro" id="IPR032675">
    <property type="entry name" value="LRR_dom_sf"/>
</dbReference>
<proteinExistence type="predicted"/>
<evidence type="ECO:0000313" key="3">
    <source>
        <dbReference type="EMBL" id="CAF1250915.1"/>
    </source>
</evidence>
<comment type="caution">
    <text evidence="3">The sequence shown here is derived from an EMBL/GenBank/DDBJ whole genome shotgun (WGS) entry which is preliminary data.</text>
</comment>
<dbReference type="Proteomes" id="UP000663852">
    <property type="component" value="Unassembled WGS sequence"/>
</dbReference>
<reference evidence="3" key="1">
    <citation type="submission" date="2021-02" db="EMBL/GenBank/DDBJ databases">
        <authorList>
            <person name="Nowell W R."/>
        </authorList>
    </citation>
    <scope>NUCLEOTIDE SEQUENCE</scope>
</reference>
<accession>A0A815A0C6</accession>
<organism evidence="3 4">
    <name type="scientific">Adineta ricciae</name>
    <name type="common">Rotifer</name>
    <dbReference type="NCBI Taxonomy" id="249248"/>
    <lineage>
        <taxon>Eukaryota</taxon>
        <taxon>Metazoa</taxon>
        <taxon>Spiralia</taxon>
        <taxon>Gnathifera</taxon>
        <taxon>Rotifera</taxon>
        <taxon>Eurotatoria</taxon>
        <taxon>Bdelloidea</taxon>
        <taxon>Adinetida</taxon>
        <taxon>Adinetidae</taxon>
        <taxon>Adineta</taxon>
    </lineage>
</organism>
<dbReference type="OrthoDB" id="272549at2759"/>
<dbReference type="SMART" id="SM00256">
    <property type="entry name" value="FBOX"/>
    <property type="match status" value="1"/>
</dbReference>
<evidence type="ECO:0000313" key="4">
    <source>
        <dbReference type="Proteomes" id="UP000663852"/>
    </source>
</evidence>
<dbReference type="InterPro" id="IPR052201">
    <property type="entry name" value="LRR-containing_regulator"/>
</dbReference>
<dbReference type="PANTHER" id="PTHR24111:SF0">
    <property type="entry name" value="LEUCINE-RICH REPEAT-CONTAINING PROTEIN"/>
    <property type="match status" value="1"/>
</dbReference>
<sequence length="303" mass="34369">MSSFHTLPIDLVYRILDQIESTSIFLARVVCKRSDIIINSHHSYQKSLDYPVLRHLSRLQNNTTVTALELSHNVLGTDGAYYLATFSQNNKTIISLIYYFNGIHEQGAQYFGDVLRHNTTLTSLNIGSNNIDDDSIQHLANGLETNSVQYVLLIFQHHVDIQILTTLILCKNKFGHQGFEFLSIALRNNETLNTLDFRANRSFNDDAQYLTNALHANTALVVLELSCTSFSDKGARYLNEALAYNTSGCSRLVNHLVPLSLIQILITLSLWHNAIEAEYAQYLADALEVNKISYFQYCYGIRH</sequence>
<dbReference type="SUPFAM" id="SSF52047">
    <property type="entry name" value="RNI-like"/>
    <property type="match status" value="1"/>
</dbReference>
<dbReference type="InterPro" id="IPR001810">
    <property type="entry name" value="F-box_dom"/>
</dbReference>
<gene>
    <name evidence="3" type="ORF">EDS130_LOCUS27967</name>
</gene>
<name>A0A815A0C6_ADIRI</name>